<keyword evidence="1" id="KW-1133">Transmembrane helix</keyword>
<keyword evidence="1" id="KW-0812">Transmembrane</keyword>
<organism evidence="2 3">
    <name type="scientific">Lachnospira pectinoschiza</name>
    <dbReference type="NCBI Taxonomy" id="28052"/>
    <lineage>
        <taxon>Bacteria</taxon>
        <taxon>Bacillati</taxon>
        <taxon>Bacillota</taxon>
        <taxon>Clostridia</taxon>
        <taxon>Lachnospirales</taxon>
        <taxon>Lachnospiraceae</taxon>
        <taxon>Lachnospira</taxon>
    </lineage>
</organism>
<evidence type="ECO:0000313" key="2">
    <source>
        <dbReference type="EMBL" id="SDM49593.1"/>
    </source>
</evidence>
<dbReference type="AlphaFoldDB" id="A0A1G9TPG7"/>
<gene>
    <name evidence="2" type="ORF">SAMN05216544_0434</name>
</gene>
<evidence type="ECO:0000313" key="3">
    <source>
        <dbReference type="Proteomes" id="UP000187651"/>
    </source>
</evidence>
<dbReference type="EMBL" id="FNHZ01000001">
    <property type="protein sequence ID" value="SDM49593.1"/>
    <property type="molecule type" value="Genomic_DNA"/>
</dbReference>
<proteinExistence type="predicted"/>
<name>A0A1G9TPG7_9FIRM</name>
<reference evidence="3" key="1">
    <citation type="submission" date="2016-10" db="EMBL/GenBank/DDBJ databases">
        <authorList>
            <person name="Varghese N."/>
            <person name="Submissions S."/>
        </authorList>
    </citation>
    <scope>NUCLEOTIDE SEQUENCE [LARGE SCALE GENOMIC DNA]</scope>
    <source>
        <strain evidence="3">M83</strain>
    </source>
</reference>
<evidence type="ECO:0000256" key="1">
    <source>
        <dbReference type="SAM" id="Phobius"/>
    </source>
</evidence>
<accession>A0A1G9TPG7</accession>
<keyword evidence="1" id="KW-0472">Membrane</keyword>
<sequence length="219" mass="25411">MRLLLPYIFVMIVIFNFLLRRGSNKQEQRTKAFWDKESKANLTRKQDISKLNYITIPNNLPQLNEGDAQFDLAVSENKTLMRRFEELESLREKKILNLSSISNTDLKMEYGAANLTELSSYDDNYTTLIKNLSTIGHELINLGFKDKAAIYLETGIELGTDIKSNYYDLASLYIETNNDEKLAYLIKKAEELESINKEVIIEQLQEMSDKRKVILSDDY</sequence>
<feature type="transmembrane region" description="Helical" evidence="1">
    <location>
        <begin position="6"/>
        <end position="23"/>
    </location>
</feature>
<protein>
    <submittedName>
        <fullName evidence="2">Uncharacterized protein</fullName>
    </submittedName>
</protein>
<keyword evidence="3" id="KW-1185">Reference proteome</keyword>
<dbReference type="RefSeq" id="WP_074520716.1">
    <property type="nucleotide sequence ID" value="NZ_FNHZ01000001.1"/>
</dbReference>
<dbReference type="Proteomes" id="UP000187651">
    <property type="component" value="Unassembled WGS sequence"/>
</dbReference>
<dbReference type="OrthoDB" id="1767083at2"/>